<reference evidence="1" key="1">
    <citation type="submission" date="2023-01" db="EMBL/GenBank/DDBJ databases">
        <authorList>
            <person name="Van Ghelder C."/>
            <person name="Rancurel C."/>
        </authorList>
    </citation>
    <scope>NUCLEOTIDE SEQUENCE</scope>
    <source>
        <strain evidence="1">CNCM I-4278</strain>
    </source>
</reference>
<gene>
    <name evidence="1" type="ORF">PDIGIT_LOCUS248</name>
</gene>
<accession>A0A9W4TZA0</accession>
<evidence type="ECO:0000313" key="2">
    <source>
        <dbReference type="Proteomes" id="UP001152607"/>
    </source>
</evidence>
<protein>
    <submittedName>
        <fullName evidence="1">Uncharacterized protein</fullName>
    </submittedName>
</protein>
<proteinExistence type="predicted"/>
<dbReference type="Proteomes" id="UP001152607">
    <property type="component" value="Unassembled WGS sequence"/>
</dbReference>
<organism evidence="1 2">
    <name type="scientific">Periconia digitata</name>
    <dbReference type="NCBI Taxonomy" id="1303443"/>
    <lineage>
        <taxon>Eukaryota</taxon>
        <taxon>Fungi</taxon>
        <taxon>Dikarya</taxon>
        <taxon>Ascomycota</taxon>
        <taxon>Pezizomycotina</taxon>
        <taxon>Dothideomycetes</taxon>
        <taxon>Pleosporomycetidae</taxon>
        <taxon>Pleosporales</taxon>
        <taxon>Massarineae</taxon>
        <taxon>Periconiaceae</taxon>
        <taxon>Periconia</taxon>
    </lineage>
</organism>
<evidence type="ECO:0000313" key="1">
    <source>
        <dbReference type="EMBL" id="CAI6231918.1"/>
    </source>
</evidence>
<comment type="caution">
    <text evidence="1">The sequence shown here is derived from an EMBL/GenBank/DDBJ whole genome shotgun (WGS) entry which is preliminary data.</text>
</comment>
<dbReference type="AlphaFoldDB" id="A0A9W4TZA0"/>
<keyword evidence="2" id="KW-1185">Reference proteome</keyword>
<dbReference type="EMBL" id="CAOQHR010000001">
    <property type="protein sequence ID" value="CAI6231918.1"/>
    <property type="molecule type" value="Genomic_DNA"/>
</dbReference>
<sequence length="81" mass="9254">MSTVFPYPSRAPFAAWNPRSILHHNSHSFLLSLFEDSFCVLFRQLPLSLNPLGTSIPKYNDLPSRASIKRLRSLPETAKLR</sequence>
<name>A0A9W4TZA0_9PLEO</name>